<gene>
    <name evidence="1" type="ORF">CIK84_02775</name>
</gene>
<dbReference type="SUPFAM" id="SSF51726">
    <property type="entry name" value="UROD/MetE-like"/>
    <property type="match status" value="1"/>
</dbReference>
<name>A0A2N7S315_9MICC</name>
<sequence length="354" mass="38445">MLNQENQAVLRQDVYATAFCQFPGTDPMAIHEVVRGELGEPNLAVFPQLPDRGVGADAVGRSATMLAELGFDLQPHGWRVGTPDGIDARRARSILRSDENLLADVLGAESKPAQRLKLSVLGPWTLAASLYLANGERVISDHGARRDIIESYAHGISEHLQRLARITSLRDFTLQLDDPLFGAVLDGTVSTASGYRTLRSIPRAEVRSSYAQFLEVLSGQDPDRQFTSLLNLPTGDERWIERVEILHQAGADALVIDPEGMTNAKWERIAGLVEGGGRVFLQALAPGARAPGVVQAVKTILRPWRQLGLGLEQLGALTLMPRGDFSTCTSTQAIGTLQHLASYAQALEQTRVDA</sequence>
<protein>
    <recommendedName>
        <fullName evidence="3">Cobalamin-independent methionine synthase MetE C-terminal/archaeal domain-containing protein</fullName>
    </recommendedName>
</protein>
<comment type="caution">
    <text evidence="1">The sequence shown here is derived from an EMBL/GenBank/DDBJ whole genome shotgun (WGS) entry which is preliminary data.</text>
</comment>
<dbReference type="AlphaFoldDB" id="A0A2N7S315"/>
<evidence type="ECO:0000313" key="2">
    <source>
        <dbReference type="Proteomes" id="UP000235739"/>
    </source>
</evidence>
<evidence type="ECO:0000313" key="1">
    <source>
        <dbReference type="EMBL" id="PMQ20548.1"/>
    </source>
</evidence>
<accession>A0A2N7S315</accession>
<proteinExistence type="predicted"/>
<dbReference type="RefSeq" id="WP_102597440.1">
    <property type="nucleotide sequence ID" value="NZ_JBQDJG010000004.1"/>
</dbReference>
<reference evidence="1 2" key="1">
    <citation type="journal article" date="2017" name="Elife">
        <title>Extensive horizontal gene transfer in cheese-associated bacteria.</title>
        <authorList>
            <person name="Bonham K.S."/>
            <person name="Wolfe B.E."/>
            <person name="Dutton R.J."/>
        </authorList>
    </citation>
    <scope>NUCLEOTIDE SEQUENCE [LARGE SCALE GENOMIC DNA]</scope>
    <source>
        <strain evidence="1 2">JB182</strain>
    </source>
</reference>
<dbReference type="Proteomes" id="UP000235739">
    <property type="component" value="Unassembled WGS sequence"/>
</dbReference>
<evidence type="ECO:0008006" key="3">
    <source>
        <dbReference type="Google" id="ProtNLM"/>
    </source>
</evidence>
<dbReference type="EMBL" id="PNQX01000001">
    <property type="protein sequence ID" value="PMQ20548.1"/>
    <property type="molecule type" value="Genomic_DNA"/>
</dbReference>
<dbReference type="Gene3D" id="3.20.20.210">
    <property type="match status" value="1"/>
</dbReference>
<organism evidence="1 2">
    <name type="scientific">Glutamicibacter arilaitensis</name>
    <dbReference type="NCBI Taxonomy" id="256701"/>
    <lineage>
        <taxon>Bacteria</taxon>
        <taxon>Bacillati</taxon>
        <taxon>Actinomycetota</taxon>
        <taxon>Actinomycetes</taxon>
        <taxon>Micrococcales</taxon>
        <taxon>Micrococcaceae</taxon>
        <taxon>Glutamicibacter</taxon>
    </lineage>
</organism>
<dbReference type="InterPro" id="IPR038071">
    <property type="entry name" value="UROD/MetE-like_sf"/>
</dbReference>